<evidence type="ECO:0000313" key="1">
    <source>
        <dbReference type="EMBL" id="MEQ2486787.1"/>
    </source>
</evidence>
<dbReference type="EMBL" id="JBBNFP010000022">
    <property type="protein sequence ID" value="MEQ2486787.1"/>
    <property type="molecule type" value="Genomic_DNA"/>
</dbReference>
<proteinExistence type="predicted"/>
<dbReference type="Proteomes" id="UP001487296">
    <property type="component" value="Unassembled WGS sequence"/>
</dbReference>
<evidence type="ECO:0008006" key="3">
    <source>
        <dbReference type="Google" id="ProtNLM"/>
    </source>
</evidence>
<organism evidence="1 2">
    <name type="scientific">Hallella faecis</name>
    <dbReference type="NCBI Taxonomy" id="2841596"/>
    <lineage>
        <taxon>Bacteria</taxon>
        <taxon>Pseudomonadati</taxon>
        <taxon>Bacteroidota</taxon>
        <taxon>Bacteroidia</taxon>
        <taxon>Bacteroidales</taxon>
        <taxon>Prevotellaceae</taxon>
        <taxon>Hallella</taxon>
    </lineage>
</organism>
<accession>A0ABV1FQW5</accession>
<keyword evidence="2" id="KW-1185">Reference proteome</keyword>
<gene>
    <name evidence="1" type="ORF">AAAT34_06925</name>
</gene>
<protein>
    <recommendedName>
        <fullName evidence="3">TonB-dependent receptor</fullName>
    </recommendedName>
</protein>
<dbReference type="SUPFAM" id="SSF56935">
    <property type="entry name" value="Porins"/>
    <property type="match status" value="1"/>
</dbReference>
<name>A0ABV1FQW5_9BACT</name>
<comment type="caution">
    <text evidence="1">The sequence shown here is derived from an EMBL/GenBank/DDBJ whole genome shotgun (WGS) entry which is preliminary data.</text>
</comment>
<sequence length="808" mass="91137">MALDKNRHVVAYSIANGEGTYRLVIPNGKDIDTIDVNHVGYQRKSLTRSSLKDDMTITLKEGCFLLKEVKVKAQRIQSTGATLTYSVAGFKQAQDRCIADVIAKMPGLEVKADGKIEYQGKAINKFYIEGIDLMGTQYGMANQNISADKVKSVQVLENHQPVKSLRGVSFSDQAALNLVLKDDAKAVWTSSANIGLGYGKDILYDNRLMGMRFDKKRQALMMYKNNDTGKQLGDEVLDLAALLKGRTDAESGLLSMTSQNAPNLDEDRYTFNHSHLVAGNWLWKTGHDDELRLQVNGLIDQTDMQNRTSSTYLTLADMPVIVEDEDVNNTRSEWKAEANYQYNGSKSFIQNNLKGYLDFNKSKGRMTCDGRNTAMTVKPNKRSLTEDFQLSHTAANNNVYHVESYWSYHYLPGQLLTINKQTERLNLSFFSTQNALLYKLKMGRHYLNNELDVNYDRQAIAVAMGEEAEQENTYQLFRVYWTPSMSFAFSKQQVVVKTRISYAHQAYRQSRTGHLWVDPSIQWNWKVSALSSFSADVGYTNSPLTGKSIYDTPIFTTYRTQKINQGKTAVTHDLRATATYKYANPVWGVFLNVSPMYARTSGNILYENVLNDRIFTIVATDKKRATETTGLSGHISKTFGWAKTLLGLGASFTTTDYCMLVTGKVNVARMTVTSVALNFSLRPTRLLSVEGRSSVSFNQQKNQTAPQLSSGSTNDWEHRLNIHVFPANGWMLSIKNQLFHTNSEGIGTSFFLDLAMSYKTKRWELTFSANNIIGSSKLEQHVLGNTIETYMATHLRPREFLVNWAIDL</sequence>
<dbReference type="RefSeq" id="WP_215759851.1">
    <property type="nucleotide sequence ID" value="NZ_JAHKBE010000022.1"/>
</dbReference>
<reference evidence="1 2" key="1">
    <citation type="submission" date="2024-04" db="EMBL/GenBank/DDBJ databases">
        <title>Human intestinal bacterial collection.</title>
        <authorList>
            <person name="Pauvert C."/>
            <person name="Hitch T.C.A."/>
            <person name="Clavel T."/>
        </authorList>
    </citation>
    <scope>NUCLEOTIDE SEQUENCE [LARGE SCALE GENOMIC DNA]</scope>
    <source>
        <strain evidence="1 2">CLA-AA-H145</strain>
    </source>
</reference>
<evidence type="ECO:0000313" key="2">
    <source>
        <dbReference type="Proteomes" id="UP001487296"/>
    </source>
</evidence>